<dbReference type="InterPro" id="IPR055334">
    <property type="entry name" value="PEX8-like"/>
</dbReference>
<proteinExistence type="predicted"/>
<dbReference type="PANTHER" id="PTHR39214:SF1">
    <property type="entry name" value="MICROBODY (PEROXISOME) BIOGENESIS PROTEIN PEROXIN 8 (EUROFUNG)"/>
    <property type="match status" value="1"/>
</dbReference>
<evidence type="ECO:0000313" key="2">
    <source>
        <dbReference type="Proteomes" id="UP001209540"/>
    </source>
</evidence>
<gene>
    <name evidence="1" type="ORF">BDA99DRAFT_510987</name>
</gene>
<protein>
    <submittedName>
        <fullName evidence="1">Uncharacterized protein</fullName>
    </submittedName>
</protein>
<dbReference type="PANTHER" id="PTHR39214">
    <property type="entry name" value="MICROBODY (PEROXISOME) BIOGENESIS PROTEIN PEROXIN 8 (EUROFUNG)"/>
    <property type="match status" value="1"/>
</dbReference>
<evidence type="ECO:0000313" key="1">
    <source>
        <dbReference type="EMBL" id="KAI9262357.1"/>
    </source>
</evidence>
<comment type="caution">
    <text evidence="1">The sequence shown here is derived from an EMBL/GenBank/DDBJ whole genome shotgun (WGS) entry which is preliminary data.</text>
</comment>
<reference evidence="1" key="2">
    <citation type="submission" date="2023-02" db="EMBL/GenBank/DDBJ databases">
        <authorList>
            <consortium name="DOE Joint Genome Institute"/>
            <person name="Mondo S.J."/>
            <person name="Chang Y."/>
            <person name="Wang Y."/>
            <person name="Ahrendt S."/>
            <person name="Andreopoulos W."/>
            <person name="Barry K."/>
            <person name="Beard J."/>
            <person name="Benny G.L."/>
            <person name="Blankenship S."/>
            <person name="Bonito G."/>
            <person name="Cuomo C."/>
            <person name="Desiro A."/>
            <person name="Gervers K.A."/>
            <person name="Hundley H."/>
            <person name="Kuo A."/>
            <person name="LaButti K."/>
            <person name="Lang B.F."/>
            <person name="Lipzen A."/>
            <person name="O'Donnell K."/>
            <person name="Pangilinan J."/>
            <person name="Reynolds N."/>
            <person name="Sandor L."/>
            <person name="Smith M.W."/>
            <person name="Tsang A."/>
            <person name="Grigoriev I.V."/>
            <person name="Stajich J.E."/>
            <person name="Spatafora J.W."/>
        </authorList>
    </citation>
    <scope>NUCLEOTIDE SEQUENCE</scope>
    <source>
        <strain evidence="1">RSA 2281</strain>
    </source>
</reference>
<accession>A0AAD5PDI6</accession>
<dbReference type="Proteomes" id="UP001209540">
    <property type="component" value="Unassembled WGS sequence"/>
</dbReference>
<sequence length="802" mass="90324">MSEKQDLKALAKTLSDSYSAILQYSTLKDDEIRNHVEQLSKYSDHLPLSWFTPQLIEALLSLKDRNDYVFNLWTVWVRRLSGAPEALASAEPQLSRVLEAMQQALVELETPLLIRKEAWIGLIALCGTAPPQFTDTQIIQAMTRVLEQYVDHPELVQSMGETLDAGIAHCLANTTLLNVFEVDHCERLISAYVKLIPRRPTDVSAPAAMAAMQHVVDVRVQQKPQTKANADMETLIALVETMDEKESLELQLARFTILAGVVRMLQFTKDKSKKIKSLQEQLDKTFVERFSLLVTDVYKHPNSVTVNQDILAYIAGQCLPNLPSDTVKEMDHKNVLRILISCLLTSDQIWQNGQIVGNLTVSQHSVDHLKKITEGAIHKDIGRISRAIATVIVTGLGQEEEKEEDSMAVMVQSSLDRLVGFSYNILVDWDRFMTNNPKAFMDSESKKIMSEIDTAVWLVFKTMLFSFTAILKSVAVDIPDLKGLVNVQYAAQDIVSIFANFQFITDHLGSGSGFKAYQDTITNAVAFLMHDDNACQLNKLISTAYREYAPSQFTMDQTHPISLLSPVQLSRLTYFTNLIEQVMSQLEDKVLEKDILPVIYPVLKWKKPAEKKDLYESAHSAVLAVFSSQKEISRELTGVYAPLLVESFPEPMTLQQLRFAYTTMIQSLCMMDDALSWLAANYLIEKINTLSIQEKDSVLHSQYTTALIDLLKPLSLGPFFGQLLKVVESLVLQGSMTTGARNATMKIIFETVSGSGISDMRRVEAVGWFLELKRKVKILEEKIQVDHKKKQVVTSKKSFIQE</sequence>
<organism evidence="1 2">
    <name type="scientific">Phascolomyces articulosus</name>
    <dbReference type="NCBI Taxonomy" id="60185"/>
    <lineage>
        <taxon>Eukaryota</taxon>
        <taxon>Fungi</taxon>
        <taxon>Fungi incertae sedis</taxon>
        <taxon>Mucoromycota</taxon>
        <taxon>Mucoromycotina</taxon>
        <taxon>Mucoromycetes</taxon>
        <taxon>Mucorales</taxon>
        <taxon>Lichtheimiaceae</taxon>
        <taxon>Phascolomyces</taxon>
    </lineage>
</organism>
<reference evidence="1" key="1">
    <citation type="journal article" date="2022" name="IScience">
        <title>Evolution of zygomycete secretomes and the origins of terrestrial fungal ecologies.</title>
        <authorList>
            <person name="Chang Y."/>
            <person name="Wang Y."/>
            <person name="Mondo S."/>
            <person name="Ahrendt S."/>
            <person name="Andreopoulos W."/>
            <person name="Barry K."/>
            <person name="Beard J."/>
            <person name="Benny G.L."/>
            <person name="Blankenship S."/>
            <person name="Bonito G."/>
            <person name="Cuomo C."/>
            <person name="Desiro A."/>
            <person name="Gervers K.A."/>
            <person name="Hundley H."/>
            <person name="Kuo A."/>
            <person name="LaButti K."/>
            <person name="Lang B.F."/>
            <person name="Lipzen A."/>
            <person name="O'Donnell K."/>
            <person name="Pangilinan J."/>
            <person name="Reynolds N."/>
            <person name="Sandor L."/>
            <person name="Smith M.E."/>
            <person name="Tsang A."/>
            <person name="Grigoriev I.V."/>
            <person name="Stajich J.E."/>
            <person name="Spatafora J.W."/>
        </authorList>
    </citation>
    <scope>NUCLEOTIDE SEQUENCE</scope>
    <source>
        <strain evidence="1">RSA 2281</strain>
    </source>
</reference>
<name>A0AAD5PDI6_9FUNG</name>
<dbReference type="AlphaFoldDB" id="A0AAD5PDI6"/>
<keyword evidence="2" id="KW-1185">Reference proteome</keyword>
<dbReference type="EMBL" id="JAIXMP010000014">
    <property type="protein sequence ID" value="KAI9262357.1"/>
    <property type="molecule type" value="Genomic_DNA"/>
</dbReference>